<proteinExistence type="predicted"/>
<sequence>MFNRFCSTLQEEQDCFDDSINRLSMVQNLAKTTINSFKDIDGGNDKLEITKISPSQKSKCSVQISPKSLSVINLLSPKYSTKISNESCSSIYSGMCHFYFG</sequence>
<reference evidence="1" key="1">
    <citation type="submission" date="2023-06" db="EMBL/GenBank/DDBJ databases">
        <authorList>
            <person name="Kurt Z."/>
        </authorList>
    </citation>
    <scope>NUCLEOTIDE SEQUENCE</scope>
</reference>
<name>A0AA86PSG8_9EUKA</name>
<organism evidence="1">
    <name type="scientific">Hexamita inflata</name>
    <dbReference type="NCBI Taxonomy" id="28002"/>
    <lineage>
        <taxon>Eukaryota</taxon>
        <taxon>Metamonada</taxon>
        <taxon>Diplomonadida</taxon>
        <taxon>Hexamitidae</taxon>
        <taxon>Hexamitinae</taxon>
        <taxon>Hexamita</taxon>
    </lineage>
</organism>
<dbReference type="EMBL" id="CAXDID020000147">
    <property type="protein sequence ID" value="CAL6041042.1"/>
    <property type="molecule type" value="Genomic_DNA"/>
</dbReference>
<dbReference type="EMBL" id="CATOUU010000968">
    <property type="protein sequence ID" value="CAI9963432.1"/>
    <property type="molecule type" value="Genomic_DNA"/>
</dbReference>
<evidence type="ECO:0000313" key="5">
    <source>
        <dbReference type="Proteomes" id="UP001642409"/>
    </source>
</evidence>
<dbReference type="Proteomes" id="UP001642409">
    <property type="component" value="Unassembled WGS sequence"/>
</dbReference>
<evidence type="ECO:0000313" key="1">
    <source>
        <dbReference type="EMBL" id="CAI9943357.1"/>
    </source>
</evidence>
<accession>A0AA86PSG8</accession>
<evidence type="ECO:0000313" key="3">
    <source>
        <dbReference type="EMBL" id="CAL6041042.1"/>
    </source>
</evidence>
<keyword evidence="5" id="KW-1185">Reference proteome</keyword>
<comment type="caution">
    <text evidence="1">The sequence shown here is derived from an EMBL/GenBank/DDBJ whole genome shotgun (WGS) entry which is preliminary data.</text>
</comment>
<dbReference type="AlphaFoldDB" id="A0AA86PSG8"/>
<evidence type="ECO:0000313" key="4">
    <source>
        <dbReference type="EMBL" id="CAL6070915.1"/>
    </source>
</evidence>
<dbReference type="EMBL" id="CATOUU010000714">
    <property type="protein sequence ID" value="CAI9943357.1"/>
    <property type="molecule type" value="Genomic_DNA"/>
</dbReference>
<protein>
    <submittedName>
        <fullName evidence="3">Hypothetical_protein</fullName>
    </submittedName>
</protein>
<gene>
    <name evidence="1" type="ORF">HINF_LOCUS31002</name>
    <name evidence="3" type="ORF">HINF_LOCUS38695</name>
    <name evidence="2" type="ORF">HINF_LOCUS51077</name>
    <name evidence="4" type="ORF">HINF_LOCUS54893</name>
</gene>
<reference evidence="3 5" key="2">
    <citation type="submission" date="2024-07" db="EMBL/GenBank/DDBJ databases">
        <authorList>
            <person name="Akdeniz Z."/>
        </authorList>
    </citation>
    <scope>NUCLEOTIDE SEQUENCE [LARGE SCALE GENOMIC DNA]</scope>
</reference>
<evidence type="ECO:0000313" key="2">
    <source>
        <dbReference type="EMBL" id="CAI9963432.1"/>
    </source>
</evidence>
<dbReference type="EMBL" id="CAXDID020000288">
    <property type="protein sequence ID" value="CAL6070915.1"/>
    <property type="molecule type" value="Genomic_DNA"/>
</dbReference>